<protein>
    <submittedName>
        <fullName evidence="2">Uncharacterized protein</fullName>
    </submittedName>
</protein>
<feature type="region of interest" description="Disordered" evidence="1">
    <location>
        <begin position="1"/>
        <end position="21"/>
    </location>
</feature>
<accession>F9ZMK5</accession>
<dbReference type="HOGENOM" id="CLU_3426359_0_0_6"/>
<dbReference type="AlphaFoldDB" id="F9ZMK5"/>
<proteinExistence type="predicted"/>
<dbReference type="STRING" id="990288.Atc_0745"/>
<dbReference type="EMBL" id="CP002573">
    <property type="protein sequence ID" value="AEK57394.1"/>
    <property type="molecule type" value="Genomic_DNA"/>
</dbReference>
<dbReference type="Proteomes" id="UP000006135">
    <property type="component" value="Chromosome"/>
</dbReference>
<evidence type="ECO:0000313" key="2">
    <source>
        <dbReference type="EMBL" id="AEK57394.1"/>
    </source>
</evidence>
<sequence length="21" mass="2507">MQQEKDRNTLNDRLGNSRAFL</sequence>
<reference evidence="2 3" key="1">
    <citation type="journal article" date="2011" name="J. Genet. Genomics">
        <title>Unraveling the Acidithiobacillus caldus complete genome and its central metabolisms for carbon assimilation.</title>
        <authorList>
            <person name="You X.Y."/>
            <person name="Guo X."/>
            <person name="Zheng H.J."/>
            <person name="Zhang M.J."/>
            <person name="Liu L.J."/>
            <person name="Zhu Y.Q."/>
            <person name="Zhu B."/>
            <person name="Wang S.Y."/>
            <person name="Zhao G.P."/>
            <person name="Poetsch A."/>
            <person name="Jiang C.Y."/>
            <person name="Liu S.J."/>
        </authorList>
    </citation>
    <scope>NUCLEOTIDE SEQUENCE [LARGE SCALE GENOMIC DNA]</scope>
    <source>
        <strain evidence="2 3">SM-1</strain>
    </source>
</reference>
<gene>
    <name evidence="2" type="ordered locus">Atc_0745</name>
</gene>
<name>F9ZMK5_ACICS</name>
<feature type="compositionally biased region" description="Basic and acidic residues" evidence="1">
    <location>
        <begin position="1"/>
        <end position="10"/>
    </location>
</feature>
<evidence type="ECO:0000256" key="1">
    <source>
        <dbReference type="SAM" id="MobiDB-lite"/>
    </source>
</evidence>
<evidence type="ECO:0000313" key="3">
    <source>
        <dbReference type="Proteomes" id="UP000006135"/>
    </source>
</evidence>
<keyword evidence="3" id="KW-1185">Reference proteome</keyword>
<organism evidence="2 3">
    <name type="scientific">Acidithiobacillus caldus (strain SM-1)</name>
    <dbReference type="NCBI Taxonomy" id="990288"/>
    <lineage>
        <taxon>Bacteria</taxon>
        <taxon>Pseudomonadati</taxon>
        <taxon>Pseudomonadota</taxon>
        <taxon>Acidithiobacillia</taxon>
        <taxon>Acidithiobacillales</taxon>
        <taxon>Acidithiobacillaceae</taxon>
        <taxon>Acidithiobacillus</taxon>
    </lineage>
</organism>
<dbReference type="KEGG" id="acu:Atc_0745"/>